<evidence type="ECO:0000256" key="1">
    <source>
        <dbReference type="ARBA" id="ARBA00038396"/>
    </source>
</evidence>
<dbReference type="InterPro" id="IPR050816">
    <property type="entry name" value="Flavin-dep_Halogenase_NPB"/>
</dbReference>
<feature type="region of interest" description="Disordered" evidence="2">
    <location>
        <begin position="415"/>
        <end position="449"/>
    </location>
</feature>
<keyword evidence="5" id="KW-1185">Reference proteome</keyword>
<dbReference type="InterPro" id="IPR036188">
    <property type="entry name" value="FAD/NAD-bd_sf"/>
</dbReference>
<dbReference type="SUPFAM" id="SSF51905">
    <property type="entry name" value="FAD/NAD(P)-binding domain"/>
    <property type="match status" value="1"/>
</dbReference>
<evidence type="ECO:0000313" key="5">
    <source>
        <dbReference type="Proteomes" id="UP000604475"/>
    </source>
</evidence>
<dbReference type="InterPro" id="IPR002938">
    <property type="entry name" value="FAD-bd"/>
</dbReference>
<dbReference type="GO" id="GO:0004497">
    <property type="term" value="F:monooxygenase activity"/>
    <property type="evidence" value="ECO:0007669"/>
    <property type="project" value="UniProtKB-KW"/>
</dbReference>
<evidence type="ECO:0000259" key="3">
    <source>
        <dbReference type="Pfam" id="PF01494"/>
    </source>
</evidence>
<protein>
    <submittedName>
        <fullName evidence="4">FAD-dependent monooxygenase</fullName>
    </submittedName>
</protein>
<dbReference type="Gene3D" id="3.50.50.60">
    <property type="entry name" value="FAD/NAD(P)-binding domain"/>
    <property type="match status" value="1"/>
</dbReference>
<organism evidence="4 5">
    <name type="scientific">Frankia nepalensis</name>
    <dbReference type="NCBI Taxonomy" id="1836974"/>
    <lineage>
        <taxon>Bacteria</taxon>
        <taxon>Bacillati</taxon>
        <taxon>Actinomycetota</taxon>
        <taxon>Actinomycetes</taxon>
        <taxon>Frankiales</taxon>
        <taxon>Frankiaceae</taxon>
        <taxon>Frankia</taxon>
    </lineage>
</organism>
<dbReference type="Proteomes" id="UP000604475">
    <property type="component" value="Unassembled WGS sequence"/>
</dbReference>
<reference evidence="4" key="1">
    <citation type="submission" date="2020-12" db="EMBL/GenBank/DDBJ databases">
        <title>Genomic characterization of non-nitrogen-fixing Frankia strains.</title>
        <authorList>
            <person name="Carlos-Shanley C."/>
            <person name="Guerra T."/>
            <person name="Hahn D."/>
        </authorList>
    </citation>
    <scope>NUCLEOTIDE SEQUENCE</scope>
    <source>
        <strain evidence="4">CN6</strain>
    </source>
</reference>
<evidence type="ECO:0000313" key="4">
    <source>
        <dbReference type="EMBL" id="MBL7629780.1"/>
    </source>
</evidence>
<name>A0A937RG47_9ACTN</name>
<feature type="domain" description="FAD-binding" evidence="3">
    <location>
        <begin position="9"/>
        <end position="45"/>
    </location>
</feature>
<dbReference type="PANTHER" id="PTHR43747">
    <property type="entry name" value="FAD-BINDING PROTEIN"/>
    <property type="match status" value="1"/>
</dbReference>
<comment type="similarity">
    <text evidence="1">Belongs to the flavin-dependent halogenase family. Bacterial tryptophan halogenase subfamily.</text>
</comment>
<gene>
    <name evidence="4" type="ORF">I7412_21935</name>
</gene>
<dbReference type="EMBL" id="JAEACQ010000236">
    <property type="protein sequence ID" value="MBL7629780.1"/>
    <property type="molecule type" value="Genomic_DNA"/>
</dbReference>
<dbReference type="PANTHER" id="PTHR43747:SF1">
    <property type="entry name" value="SLR1998 PROTEIN"/>
    <property type="match status" value="1"/>
</dbReference>
<dbReference type="Pfam" id="PF01494">
    <property type="entry name" value="FAD_binding_3"/>
    <property type="match status" value="1"/>
</dbReference>
<feature type="compositionally biased region" description="Pro residues" evidence="2">
    <location>
        <begin position="422"/>
        <end position="432"/>
    </location>
</feature>
<sequence length="534" mass="54780">MSRPAAERVVVVGAGAAGLLAAVLLARAGRRVLVVDRDPAAADPPAAPAEPRAGVPQARHSHAFLARFRGLLAARAPDLLDALLAAGAREIRLTETAPPQIRAGLAAARADGAGPVPRWASGDPAELVVLGARRALVDAVLRAAALAEPGVTLRAGLGVTAFVTAPGGAAGPAGAGQVPWVRGVRLDDGSTVEADLVVDAGGRRSPMRELLAAAGAPPPPELAVPCGITYYSRFYARAGDRALATALNRGHTVGASFDRYSCLVFPADNDTFSVTFGVLPEDAELRVLRHDAAFDAAVRSIDPVARWLEDGPAGPVTPLGPVAAMAGLSNRFRPWVTDGRPAALGALSIGDAALITNPAHTRGTTLAALAAAWLVDAVTATDDPGERALRLDSTLRAEGLPWLRDSCEQDAARLARWRPAEPEPAPSAPPAPTSSAPAPRAADAASRERVTNGEAFLASGRDPLVWHAFTRLQNLLATPADLLADPAFVARVRAVQASGWRPDPVPGPSRDELLATAHAALAPAGGAPAVGPAR</sequence>
<feature type="compositionally biased region" description="Low complexity" evidence="2">
    <location>
        <begin position="433"/>
        <end position="444"/>
    </location>
</feature>
<proteinExistence type="inferred from homology"/>
<dbReference type="GO" id="GO:0071949">
    <property type="term" value="F:FAD binding"/>
    <property type="evidence" value="ECO:0007669"/>
    <property type="project" value="InterPro"/>
</dbReference>
<dbReference type="RefSeq" id="WP_203001330.1">
    <property type="nucleotide sequence ID" value="NZ_JADWYU010000158.1"/>
</dbReference>
<evidence type="ECO:0000256" key="2">
    <source>
        <dbReference type="SAM" id="MobiDB-lite"/>
    </source>
</evidence>
<keyword evidence="4" id="KW-0503">Monooxygenase</keyword>
<dbReference type="PRINTS" id="PR00420">
    <property type="entry name" value="RNGMNOXGNASE"/>
</dbReference>
<comment type="caution">
    <text evidence="4">The sequence shown here is derived from an EMBL/GenBank/DDBJ whole genome shotgun (WGS) entry which is preliminary data.</text>
</comment>
<keyword evidence="4" id="KW-0560">Oxidoreductase</keyword>
<accession>A0A937RG47</accession>
<dbReference type="AlphaFoldDB" id="A0A937RG47"/>